<dbReference type="GO" id="GO:0015630">
    <property type="term" value="C:microtubule cytoskeleton"/>
    <property type="evidence" value="ECO:0007669"/>
    <property type="project" value="UniProtKB-UniRule"/>
</dbReference>
<evidence type="ECO:0000256" key="1">
    <source>
        <dbReference type="ARBA" id="ARBA00007209"/>
    </source>
</evidence>
<dbReference type="AlphaFoldDB" id="A0A8E0RT29"/>
<accession>A0A8E0RT29</accession>
<organism evidence="5 6">
    <name type="scientific">Fasciolopsis buskii</name>
    <dbReference type="NCBI Taxonomy" id="27845"/>
    <lineage>
        <taxon>Eukaryota</taxon>
        <taxon>Metazoa</taxon>
        <taxon>Spiralia</taxon>
        <taxon>Lophotrochozoa</taxon>
        <taxon>Platyhelminthes</taxon>
        <taxon>Trematoda</taxon>
        <taxon>Digenea</taxon>
        <taxon>Plagiorchiida</taxon>
        <taxon>Echinostomata</taxon>
        <taxon>Echinostomatoidea</taxon>
        <taxon>Fasciolidae</taxon>
        <taxon>Fasciolopsis</taxon>
    </lineage>
</organism>
<name>A0A8E0RT29_9TREM</name>
<dbReference type="PANTHER" id="PTHR19960">
    <property type="entry name" value="TEKTIN"/>
    <property type="match status" value="1"/>
</dbReference>
<reference evidence="5" key="1">
    <citation type="submission" date="2019-05" db="EMBL/GenBank/DDBJ databases">
        <title>Annotation for the trematode Fasciolopsis buski.</title>
        <authorList>
            <person name="Choi Y.-J."/>
        </authorList>
    </citation>
    <scope>NUCLEOTIDE SEQUENCE</scope>
    <source>
        <strain evidence="5">HT</strain>
        <tissue evidence="5">Whole worm</tissue>
    </source>
</reference>
<keyword evidence="2" id="KW-0963">Cytoplasm</keyword>
<dbReference type="Pfam" id="PF03148">
    <property type="entry name" value="Tektin"/>
    <property type="match status" value="1"/>
</dbReference>
<dbReference type="GO" id="GO:0005930">
    <property type="term" value="C:axoneme"/>
    <property type="evidence" value="ECO:0007669"/>
    <property type="project" value="UniProtKB-SubCell"/>
</dbReference>
<comment type="subcellular location">
    <subcellularLocation>
        <location evidence="3">Cytoplasm</location>
        <location evidence="3">Cytoskeleton</location>
        <location evidence="3">Cilium axoneme</location>
    </subcellularLocation>
</comment>
<keyword evidence="3" id="KW-0969">Cilium</keyword>
<dbReference type="Proteomes" id="UP000728185">
    <property type="component" value="Unassembled WGS sequence"/>
</dbReference>
<keyword evidence="3" id="KW-0282">Flagellum</keyword>
<proteinExistence type="inferred from homology"/>
<evidence type="ECO:0000313" key="5">
    <source>
        <dbReference type="EMBL" id="KAA0192840.1"/>
    </source>
</evidence>
<dbReference type="InterPro" id="IPR000435">
    <property type="entry name" value="Tektins"/>
</dbReference>
<comment type="caution">
    <text evidence="5">The sequence shown here is derived from an EMBL/GenBank/DDBJ whole genome shotgun (WGS) entry which is preliminary data.</text>
</comment>
<gene>
    <name evidence="5" type="ORF">FBUS_08378</name>
</gene>
<dbReference type="GO" id="GO:0060271">
    <property type="term" value="P:cilium assembly"/>
    <property type="evidence" value="ECO:0007669"/>
    <property type="project" value="UniProtKB-UniRule"/>
</dbReference>
<sequence length="271" mass="30273">MNRAAQHEIESDLKNKFTAQQLDETAIGMKNSSAGIHYYEGVENIEQCLSVPETWNQHVNDIVNRSRSERAVSRKLREEIGTSLAQIAQYLSDHWNDVNAALAERIREVTEARNQLQASLGHTLQEISDTEKEIERLKDAIRSKEDYLKTATSRLNIRLRRPGMEHVCDAAQMQLKCEVAQIKDSIALLRSQLCRTQDMLQELLRLRSAKEAELAVKNNSIFIDREKCLALRSNWPGGPTATASHGAPCPAIADESSSATSKGCGCQISNS</sequence>
<evidence type="ECO:0000256" key="2">
    <source>
        <dbReference type="ARBA" id="ARBA00022490"/>
    </source>
</evidence>
<dbReference type="PRINTS" id="PR00511">
    <property type="entry name" value="TEKTIN"/>
</dbReference>
<dbReference type="PANTHER" id="PTHR19960:SF11">
    <property type="entry name" value="TEKTIN"/>
    <property type="match status" value="1"/>
</dbReference>
<keyword evidence="6" id="KW-1185">Reference proteome</keyword>
<dbReference type="EMBL" id="LUCM01005429">
    <property type="protein sequence ID" value="KAA0192840.1"/>
    <property type="molecule type" value="Genomic_DNA"/>
</dbReference>
<keyword evidence="3" id="KW-0966">Cell projection</keyword>
<evidence type="ECO:0000313" key="6">
    <source>
        <dbReference type="Proteomes" id="UP000728185"/>
    </source>
</evidence>
<dbReference type="InterPro" id="IPR048256">
    <property type="entry name" value="Tektin-like"/>
</dbReference>
<dbReference type="OrthoDB" id="9886517at2759"/>
<dbReference type="GO" id="GO:0005634">
    <property type="term" value="C:nucleus"/>
    <property type="evidence" value="ECO:0007669"/>
    <property type="project" value="TreeGrafter"/>
</dbReference>
<evidence type="ECO:0000256" key="3">
    <source>
        <dbReference type="RuleBase" id="RU367040"/>
    </source>
</evidence>
<keyword evidence="4" id="KW-0175">Coiled coil</keyword>
<feature type="coiled-coil region" evidence="4">
    <location>
        <begin position="99"/>
        <end position="154"/>
    </location>
</feature>
<comment type="similarity">
    <text evidence="1 3">Belongs to the tektin family.</text>
</comment>
<evidence type="ECO:0000256" key="4">
    <source>
        <dbReference type="SAM" id="Coils"/>
    </source>
</evidence>
<protein>
    <recommendedName>
        <fullName evidence="3">Tektin</fullName>
    </recommendedName>
</protein>
<dbReference type="GO" id="GO:0060294">
    <property type="term" value="P:cilium movement involved in cell motility"/>
    <property type="evidence" value="ECO:0007669"/>
    <property type="project" value="UniProtKB-UniRule"/>
</dbReference>